<feature type="domain" description="NAD(P)-binding" evidence="1">
    <location>
        <begin position="12"/>
        <end position="96"/>
    </location>
</feature>
<dbReference type="InterPro" id="IPR036291">
    <property type="entry name" value="NAD(P)-bd_dom_sf"/>
</dbReference>
<dbReference type="InterPro" id="IPR016040">
    <property type="entry name" value="NAD(P)-bd_dom"/>
</dbReference>
<organism evidence="2 3">
    <name type="scientific">Asterophora parasitica</name>
    <dbReference type="NCBI Taxonomy" id="117018"/>
    <lineage>
        <taxon>Eukaryota</taxon>
        <taxon>Fungi</taxon>
        <taxon>Dikarya</taxon>
        <taxon>Basidiomycota</taxon>
        <taxon>Agaricomycotina</taxon>
        <taxon>Agaricomycetes</taxon>
        <taxon>Agaricomycetidae</taxon>
        <taxon>Agaricales</taxon>
        <taxon>Tricholomatineae</taxon>
        <taxon>Lyophyllaceae</taxon>
        <taxon>Asterophora</taxon>
    </lineage>
</organism>
<gene>
    <name evidence="2" type="ORF">DXG03_000483</name>
</gene>
<dbReference type="GO" id="GO:0005737">
    <property type="term" value="C:cytoplasm"/>
    <property type="evidence" value="ECO:0007669"/>
    <property type="project" value="TreeGrafter"/>
</dbReference>
<comment type="caution">
    <text evidence="2">The sequence shown here is derived from an EMBL/GenBank/DDBJ whole genome shotgun (WGS) entry which is preliminary data.</text>
</comment>
<dbReference type="PANTHER" id="PTHR48079:SF6">
    <property type="entry name" value="NAD(P)-BINDING DOMAIN-CONTAINING PROTEIN-RELATED"/>
    <property type="match status" value="1"/>
</dbReference>
<dbReference type="Proteomes" id="UP000775547">
    <property type="component" value="Unassembled WGS sequence"/>
</dbReference>
<dbReference type="Pfam" id="PF13460">
    <property type="entry name" value="NAD_binding_10"/>
    <property type="match status" value="1"/>
</dbReference>
<dbReference type="SUPFAM" id="SSF51735">
    <property type="entry name" value="NAD(P)-binding Rossmann-fold domains"/>
    <property type="match status" value="1"/>
</dbReference>
<dbReference type="InterPro" id="IPR051783">
    <property type="entry name" value="NAD(P)-dependent_oxidoreduct"/>
</dbReference>
<proteinExistence type="predicted"/>
<accession>A0A9P7GI25</accession>
<reference evidence="2" key="2">
    <citation type="submission" date="2021-10" db="EMBL/GenBank/DDBJ databases">
        <title>Phylogenomics reveals ancestral predisposition of the termite-cultivated fungus Termitomyces towards a domesticated lifestyle.</title>
        <authorList>
            <person name="Auxier B."/>
            <person name="Grum-Grzhimaylo A."/>
            <person name="Cardenas M.E."/>
            <person name="Lodge J.D."/>
            <person name="Laessoe T."/>
            <person name="Pedersen O."/>
            <person name="Smith M.E."/>
            <person name="Kuyper T.W."/>
            <person name="Franco-Molano E.A."/>
            <person name="Baroni T.J."/>
            <person name="Aanen D.K."/>
        </authorList>
    </citation>
    <scope>NUCLEOTIDE SEQUENCE</scope>
    <source>
        <strain evidence="2">AP01</strain>
        <tissue evidence="2">Mycelium</tissue>
    </source>
</reference>
<keyword evidence="3" id="KW-1185">Reference proteome</keyword>
<evidence type="ECO:0000259" key="1">
    <source>
        <dbReference type="Pfam" id="PF13460"/>
    </source>
</evidence>
<dbReference type="Gene3D" id="3.40.50.720">
    <property type="entry name" value="NAD(P)-binding Rossmann-like Domain"/>
    <property type="match status" value="2"/>
</dbReference>
<evidence type="ECO:0000313" key="2">
    <source>
        <dbReference type="EMBL" id="KAG5647412.1"/>
    </source>
</evidence>
<dbReference type="PANTHER" id="PTHR48079">
    <property type="entry name" value="PROTEIN YEEZ"/>
    <property type="match status" value="1"/>
</dbReference>
<dbReference type="AlphaFoldDB" id="A0A9P7GI25"/>
<evidence type="ECO:0000313" key="3">
    <source>
        <dbReference type="Proteomes" id="UP000775547"/>
    </source>
</evidence>
<protein>
    <recommendedName>
        <fullName evidence="1">NAD(P)-binding domain-containing protein</fullName>
    </recommendedName>
</protein>
<dbReference type="OrthoDB" id="10262413at2759"/>
<name>A0A9P7GI25_9AGAR</name>
<dbReference type="EMBL" id="JABCKV010000010">
    <property type="protein sequence ID" value="KAG5647412.1"/>
    <property type="molecule type" value="Genomic_DNA"/>
</dbReference>
<reference evidence="2" key="1">
    <citation type="submission" date="2020-07" db="EMBL/GenBank/DDBJ databases">
        <authorList>
            <person name="Nieuwenhuis M."/>
            <person name="Van De Peppel L.J.J."/>
        </authorList>
    </citation>
    <scope>NUCLEOTIDE SEQUENCE</scope>
    <source>
        <strain evidence="2">AP01</strain>
        <tissue evidence="2">Mycelium</tissue>
    </source>
</reference>
<dbReference type="GO" id="GO:0004029">
    <property type="term" value="F:aldehyde dehydrogenase (NAD+) activity"/>
    <property type="evidence" value="ECO:0007669"/>
    <property type="project" value="TreeGrafter"/>
</dbReference>
<sequence>MRAHTTHIFLTGATGYIGGSVLTRLLSHKLSDTFGITVLVRDPAKAKEFRTLGVKATVGSNSDTKLLRQLAAEADIVFACADADDLEAANAILAGLKDRFEKTRTVPSLIHTSGTGVLVDDARGYVKTHIVLPGTIYGLSSGPLVDLGLQNPRSQQIPGLIDLGVRRGEVGYVGLGKNIWPHVHIKDVSDVFILIFDHILSPKEADPAHGRTGFYFAENGEYVLWDIAKAVASALHGARKIASDVPSSFSDEEIRRYFPKGTSYGTNSRCRADRARALGWRPRKGYQDLVASIKDEI</sequence>